<feature type="compositionally biased region" description="Acidic residues" evidence="1">
    <location>
        <begin position="406"/>
        <end position="428"/>
    </location>
</feature>
<gene>
    <name evidence="2" type="ORF">Agabi119p4_3872</name>
</gene>
<dbReference type="Proteomes" id="UP000629468">
    <property type="component" value="Unassembled WGS sequence"/>
</dbReference>
<dbReference type="AlphaFoldDB" id="A0A8H7F5M4"/>
<evidence type="ECO:0000256" key="1">
    <source>
        <dbReference type="SAM" id="MobiDB-lite"/>
    </source>
</evidence>
<proteinExistence type="predicted"/>
<feature type="region of interest" description="Disordered" evidence="1">
    <location>
        <begin position="69"/>
        <end position="90"/>
    </location>
</feature>
<sequence length="428" mass="47205">MPPISCADLLNATAPPSPVLATDNVGISSGNISVISLGSSVNPYESDARAPLQDSQTFFSSSDLMAGHSSLSLTPSSSTPSSNTPSSLTPLTMTPPFFSLAQRPVAPPHVIPIGRKTKKRKANTDLSQVANNAAQHHKLGKKARKELTMVAKLNFAEQLVWTAALSLSVHSRLEKGVGMGGSEWRMPAELSKFIKKESFILLLRPTLARYSDKLDELSKDIPEPGPIEVLWAKIKETKNINYQPSMHKAAAKRRVINLFIRKNFNERRHRIKSKIQDSLGAKDKDGVDLTPPTDIIKLTCNIISILKSSKVKLSFERVTRVSVLRNAFVLAQQNKADYWSTVDQELHQVRKSPSTLRSLYFKNILDSDTRIYGSPDGLKDLRTDDENTLEDSFCEEGDDSGHSDDASDGNDDDDDDDNEGDDDDDDDE</sequence>
<reference evidence="2 3" key="1">
    <citation type="journal article" name="Sci. Rep.">
        <title>Telomere-to-telomere assembled and centromere annotated genomes of the two main subspecies of the button mushroom Agaricus bisporus reveal especially polymorphic chromosome ends.</title>
        <authorList>
            <person name="Sonnenberg A.S.M."/>
            <person name="Sedaghat-Telgerd N."/>
            <person name="Lavrijssen B."/>
            <person name="Ohm R.A."/>
            <person name="Hendrickx P.M."/>
            <person name="Scholtmeijer K."/>
            <person name="Baars J.J.P."/>
            <person name="van Peer A."/>
        </authorList>
    </citation>
    <scope>NUCLEOTIDE SEQUENCE [LARGE SCALE GENOMIC DNA]</scope>
    <source>
        <strain evidence="2 3">H119_p4</strain>
    </source>
</reference>
<accession>A0A8H7F5M4</accession>
<organism evidence="2 3">
    <name type="scientific">Agaricus bisporus var. burnettii</name>
    <dbReference type="NCBI Taxonomy" id="192524"/>
    <lineage>
        <taxon>Eukaryota</taxon>
        <taxon>Fungi</taxon>
        <taxon>Dikarya</taxon>
        <taxon>Basidiomycota</taxon>
        <taxon>Agaricomycotina</taxon>
        <taxon>Agaricomycetes</taxon>
        <taxon>Agaricomycetidae</taxon>
        <taxon>Agaricales</taxon>
        <taxon>Agaricineae</taxon>
        <taxon>Agaricaceae</taxon>
        <taxon>Agaricus</taxon>
    </lineage>
</organism>
<feature type="region of interest" description="Disordered" evidence="1">
    <location>
        <begin position="375"/>
        <end position="428"/>
    </location>
</feature>
<comment type="caution">
    <text evidence="2">The sequence shown here is derived from an EMBL/GenBank/DDBJ whole genome shotgun (WGS) entry which is preliminary data.</text>
</comment>
<feature type="compositionally biased region" description="Acidic residues" evidence="1">
    <location>
        <begin position="386"/>
        <end position="398"/>
    </location>
</feature>
<evidence type="ECO:0000313" key="2">
    <source>
        <dbReference type="EMBL" id="KAF7777800.1"/>
    </source>
</evidence>
<name>A0A8H7F5M4_AGABI</name>
<dbReference type="EMBL" id="JABXXO010000005">
    <property type="protein sequence ID" value="KAF7777800.1"/>
    <property type="molecule type" value="Genomic_DNA"/>
</dbReference>
<protein>
    <submittedName>
        <fullName evidence="2">Uncharacterized protein</fullName>
    </submittedName>
</protein>
<evidence type="ECO:0000313" key="3">
    <source>
        <dbReference type="Proteomes" id="UP000629468"/>
    </source>
</evidence>